<evidence type="ECO:0000313" key="3">
    <source>
        <dbReference type="Proteomes" id="UP000053411"/>
    </source>
</evidence>
<dbReference type="PANTHER" id="PTHR42791:SF16">
    <property type="entry name" value="N-ACETYLTRANSFERASE DOMAIN-CONTAINING PROTEIN"/>
    <property type="match status" value="1"/>
</dbReference>
<dbReference type="GO" id="GO:0016747">
    <property type="term" value="F:acyltransferase activity, transferring groups other than amino-acyl groups"/>
    <property type="evidence" value="ECO:0007669"/>
    <property type="project" value="InterPro"/>
</dbReference>
<dbReference type="SUPFAM" id="SSF55729">
    <property type="entry name" value="Acyl-CoA N-acyltransferases (Nat)"/>
    <property type="match status" value="1"/>
</dbReference>
<dbReference type="EMBL" id="KN848066">
    <property type="protein sequence ID" value="KIY00947.1"/>
    <property type="molecule type" value="Genomic_DNA"/>
</dbReference>
<dbReference type="VEuPathDB" id="FungiDB:Z520_03613"/>
<reference evidence="2 3" key="1">
    <citation type="submission" date="2015-01" db="EMBL/GenBank/DDBJ databases">
        <title>The Genome Sequence of Fonsecaea multimorphosa CBS 102226.</title>
        <authorList>
            <consortium name="The Broad Institute Genomics Platform"/>
            <person name="Cuomo C."/>
            <person name="de Hoog S."/>
            <person name="Gorbushina A."/>
            <person name="Stielow B."/>
            <person name="Teixiera M."/>
            <person name="Abouelleil A."/>
            <person name="Chapman S.B."/>
            <person name="Priest M."/>
            <person name="Young S.K."/>
            <person name="Wortman J."/>
            <person name="Nusbaum C."/>
            <person name="Birren B."/>
        </authorList>
    </citation>
    <scope>NUCLEOTIDE SEQUENCE [LARGE SCALE GENOMIC DNA]</scope>
    <source>
        <strain evidence="2 3">CBS 102226</strain>
    </source>
</reference>
<protein>
    <recommendedName>
        <fullName evidence="1">N-acetyltransferase domain-containing protein</fullName>
    </recommendedName>
</protein>
<dbReference type="InterPro" id="IPR000182">
    <property type="entry name" value="GNAT_dom"/>
</dbReference>
<dbReference type="Proteomes" id="UP000053411">
    <property type="component" value="Unassembled WGS sequence"/>
</dbReference>
<dbReference type="CDD" id="cd04301">
    <property type="entry name" value="NAT_SF"/>
    <property type="match status" value="1"/>
</dbReference>
<dbReference type="InterPro" id="IPR016181">
    <property type="entry name" value="Acyl_CoA_acyltransferase"/>
</dbReference>
<evidence type="ECO:0000259" key="1">
    <source>
        <dbReference type="Pfam" id="PF13508"/>
    </source>
</evidence>
<accession>A0A0D2IV67</accession>
<name>A0A0D2IV67_9EURO</name>
<dbReference type="PANTHER" id="PTHR42791">
    <property type="entry name" value="GNAT FAMILY ACETYLTRANSFERASE"/>
    <property type="match status" value="1"/>
</dbReference>
<dbReference type="OrthoDB" id="2744543at2759"/>
<feature type="domain" description="N-acetyltransferase" evidence="1">
    <location>
        <begin position="184"/>
        <end position="240"/>
    </location>
</feature>
<gene>
    <name evidence="2" type="ORF">Z520_03613</name>
</gene>
<dbReference type="RefSeq" id="XP_016635069.1">
    <property type="nucleotide sequence ID" value="XM_016774123.1"/>
</dbReference>
<dbReference type="InterPro" id="IPR052523">
    <property type="entry name" value="Trichothecene_AcTrans"/>
</dbReference>
<evidence type="ECO:0000313" key="2">
    <source>
        <dbReference type="EMBL" id="KIY00947.1"/>
    </source>
</evidence>
<dbReference type="AlphaFoldDB" id="A0A0D2IV67"/>
<keyword evidence="3" id="KW-1185">Reference proteome</keyword>
<organism evidence="2 3">
    <name type="scientific">Fonsecaea multimorphosa CBS 102226</name>
    <dbReference type="NCBI Taxonomy" id="1442371"/>
    <lineage>
        <taxon>Eukaryota</taxon>
        <taxon>Fungi</taxon>
        <taxon>Dikarya</taxon>
        <taxon>Ascomycota</taxon>
        <taxon>Pezizomycotina</taxon>
        <taxon>Eurotiomycetes</taxon>
        <taxon>Chaetothyriomycetidae</taxon>
        <taxon>Chaetothyriales</taxon>
        <taxon>Herpotrichiellaceae</taxon>
        <taxon>Fonsecaea</taxon>
    </lineage>
</organism>
<proteinExistence type="predicted"/>
<dbReference type="Gene3D" id="3.40.630.30">
    <property type="match status" value="1"/>
</dbReference>
<dbReference type="GeneID" id="27709359"/>
<dbReference type="STRING" id="1442371.A0A0D2IV67"/>
<dbReference type="Pfam" id="PF13508">
    <property type="entry name" value="Acetyltransf_7"/>
    <property type="match status" value="1"/>
</dbReference>
<sequence>MPIRPATRSDIPAMAEIYAAAFRADPLFRFLFPYVDEHPEAFVQAARENLSVAWWDFGQILMVSYKASQGSPGQGQDERTALLASEAAKQDTESLTLTGFAQWERMGKGWEHLHGIWGWWDPRLLIKPTVSTFYRIRRYIWPNKAAARPTPEDPDPLTIWNFVPRILPFCGHFFSAPHRQVRWSLEVLGVHPDHQGKGYGRELVEDGLLRAKKDPEGDLPVCVVAADGKEAFYLKVGFNEIVGYTSKTVAEDGSDNPLRQNGIGGGAILWTK</sequence>